<dbReference type="SUPFAM" id="SSF46785">
    <property type="entry name" value="Winged helix' DNA-binding domain"/>
    <property type="match status" value="1"/>
</dbReference>
<dbReference type="PANTHER" id="PTHR42756">
    <property type="entry name" value="TRANSCRIPTIONAL REGULATOR, MARR"/>
    <property type="match status" value="1"/>
</dbReference>
<feature type="domain" description="HTH marR-type" evidence="4">
    <location>
        <begin position="16"/>
        <end position="149"/>
    </location>
</feature>
<evidence type="ECO:0000313" key="5">
    <source>
        <dbReference type="EMBL" id="QRF65295.1"/>
    </source>
</evidence>
<dbReference type="Pfam" id="PF12802">
    <property type="entry name" value="MarR_2"/>
    <property type="match status" value="1"/>
</dbReference>
<dbReference type="EMBL" id="CP047166">
    <property type="protein sequence ID" value="QRF65295.1"/>
    <property type="molecule type" value="Genomic_DNA"/>
</dbReference>
<protein>
    <submittedName>
        <fullName evidence="5">MarR family transcriptional regulator</fullName>
    </submittedName>
</protein>
<proteinExistence type="predicted"/>
<dbReference type="InterPro" id="IPR036388">
    <property type="entry name" value="WH-like_DNA-bd_sf"/>
</dbReference>
<sequence length="157" mass="17550">MKDSIGTQRPPDPPIGQFLTYRLARVQAKLNAQANRLLKDCAGLTLTQWRLIALIGANGRNTAAQLSRYAAMDKGLISRNLKALGEENLVRIIRDTEDNRLQHLELTAEGRALFESTLPRMQARQKALRDRLDEEEVSAFLATLDKLEQAAEDPDLG</sequence>
<dbReference type="InterPro" id="IPR000835">
    <property type="entry name" value="HTH_MarR-typ"/>
</dbReference>
<evidence type="ECO:0000256" key="2">
    <source>
        <dbReference type="ARBA" id="ARBA00023125"/>
    </source>
</evidence>
<dbReference type="SMART" id="SM00347">
    <property type="entry name" value="HTH_MARR"/>
    <property type="match status" value="1"/>
</dbReference>
<keyword evidence="3" id="KW-0804">Transcription</keyword>
<gene>
    <name evidence="5" type="ORF">GQA70_02585</name>
</gene>
<evidence type="ECO:0000259" key="4">
    <source>
        <dbReference type="PROSITE" id="PS50995"/>
    </source>
</evidence>
<accession>A0ABX7F446</accession>
<reference evidence="5 6" key="1">
    <citation type="submission" date="2019-12" db="EMBL/GenBank/DDBJ databases">
        <title>Complete Genome Sequence of a Quorum-Sensing Bacterium,Rhodobacteraceae bacterium C31, Isolated from a marine microalgae symbiotic bacteria.</title>
        <authorList>
            <person name="Zhang Y."/>
        </authorList>
    </citation>
    <scope>NUCLEOTIDE SEQUENCE [LARGE SCALE GENOMIC DNA]</scope>
    <source>
        <strain evidence="5 6">C31</strain>
    </source>
</reference>
<dbReference type="PANTHER" id="PTHR42756:SF1">
    <property type="entry name" value="TRANSCRIPTIONAL REPRESSOR OF EMRAB OPERON"/>
    <property type="match status" value="1"/>
</dbReference>
<keyword evidence="1" id="KW-0805">Transcription regulation</keyword>
<organism evidence="5 6">
    <name type="scientific">Ponticoccus alexandrii</name>
    <dbReference type="NCBI Taxonomy" id="1943633"/>
    <lineage>
        <taxon>Bacteria</taxon>
        <taxon>Pseudomonadati</taxon>
        <taxon>Pseudomonadota</taxon>
        <taxon>Alphaproteobacteria</taxon>
        <taxon>Rhodobacterales</taxon>
        <taxon>Roseobacteraceae</taxon>
        <taxon>Ponticoccus</taxon>
    </lineage>
</organism>
<keyword evidence="2" id="KW-0238">DNA-binding</keyword>
<evidence type="ECO:0000313" key="6">
    <source>
        <dbReference type="Proteomes" id="UP000596387"/>
    </source>
</evidence>
<evidence type="ECO:0000256" key="1">
    <source>
        <dbReference type="ARBA" id="ARBA00023015"/>
    </source>
</evidence>
<evidence type="ECO:0000256" key="3">
    <source>
        <dbReference type="ARBA" id="ARBA00023163"/>
    </source>
</evidence>
<dbReference type="Gene3D" id="1.10.10.10">
    <property type="entry name" value="Winged helix-like DNA-binding domain superfamily/Winged helix DNA-binding domain"/>
    <property type="match status" value="1"/>
</dbReference>
<name>A0ABX7F446_9RHOB</name>
<dbReference type="Proteomes" id="UP000596387">
    <property type="component" value="Chromosome"/>
</dbReference>
<dbReference type="InterPro" id="IPR036390">
    <property type="entry name" value="WH_DNA-bd_sf"/>
</dbReference>
<keyword evidence="6" id="KW-1185">Reference proteome</keyword>
<dbReference type="PROSITE" id="PS50995">
    <property type="entry name" value="HTH_MARR_2"/>
    <property type="match status" value="1"/>
</dbReference>